<keyword evidence="2" id="KW-1185">Reference proteome</keyword>
<protein>
    <submittedName>
        <fullName evidence="1">Uncharacterized protein</fullName>
    </submittedName>
</protein>
<gene>
    <name evidence="1" type="ORF">VEx25_1422</name>
</gene>
<name>A0ABM9WWW4_VIBAE</name>
<accession>A0ABM9WWW4</accession>
<dbReference type="EMBL" id="DS267814">
    <property type="protein sequence ID" value="EDN57900.1"/>
    <property type="molecule type" value="Genomic_DNA"/>
</dbReference>
<reference evidence="2" key="1">
    <citation type="submission" date="2006-10" db="EMBL/GenBank/DDBJ databases">
        <authorList>
            <person name="Heidelberg J."/>
            <person name="Sebastian Y."/>
        </authorList>
    </citation>
    <scope>NUCLEOTIDE SEQUENCE [LARGE SCALE GENOMIC DNA]</scope>
    <source>
        <strain evidence="2">EX25</strain>
    </source>
</reference>
<evidence type="ECO:0000313" key="2">
    <source>
        <dbReference type="Proteomes" id="UP000242664"/>
    </source>
</evidence>
<organism evidence="1 2">
    <name type="scientific">Vibrio antiquarius (strain Ex25)</name>
    <dbReference type="NCBI Taxonomy" id="150340"/>
    <lineage>
        <taxon>Bacteria</taxon>
        <taxon>Pseudomonadati</taxon>
        <taxon>Pseudomonadota</taxon>
        <taxon>Gammaproteobacteria</taxon>
        <taxon>Vibrionales</taxon>
        <taxon>Vibrionaceae</taxon>
        <taxon>Vibrio</taxon>
        <taxon>Vibrio diabolicus subgroup</taxon>
    </lineage>
</organism>
<sequence length="39" mass="4829">MKTQKHTKRRSTYLLNVTKIWALPRLWVRKLVAFYLVRL</sequence>
<evidence type="ECO:0000313" key="1">
    <source>
        <dbReference type="EMBL" id="EDN57900.1"/>
    </source>
</evidence>
<dbReference type="Proteomes" id="UP000242664">
    <property type="component" value="Unassembled WGS sequence"/>
</dbReference>
<proteinExistence type="predicted"/>